<dbReference type="InterPro" id="IPR009057">
    <property type="entry name" value="Homeodomain-like_sf"/>
</dbReference>
<name>A0AAV5W1T3_9BILA</name>
<evidence type="ECO:0000313" key="2">
    <source>
        <dbReference type="EMBL" id="GMT25781.1"/>
    </source>
</evidence>
<organism evidence="2 3">
    <name type="scientific">Pristionchus fissidentatus</name>
    <dbReference type="NCBI Taxonomy" id="1538716"/>
    <lineage>
        <taxon>Eukaryota</taxon>
        <taxon>Metazoa</taxon>
        <taxon>Ecdysozoa</taxon>
        <taxon>Nematoda</taxon>
        <taxon>Chromadorea</taxon>
        <taxon>Rhabditida</taxon>
        <taxon>Rhabditina</taxon>
        <taxon>Diplogasteromorpha</taxon>
        <taxon>Diplogasteroidea</taxon>
        <taxon>Neodiplogasteridae</taxon>
        <taxon>Pristionchus</taxon>
    </lineage>
</organism>
<evidence type="ECO:0000313" key="3">
    <source>
        <dbReference type="Proteomes" id="UP001432322"/>
    </source>
</evidence>
<dbReference type="AlphaFoldDB" id="A0AAV5W1T3"/>
<dbReference type="GO" id="GO:0005634">
    <property type="term" value="C:nucleus"/>
    <property type="evidence" value="ECO:0007669"/>
    <property type="project" value="UniProtKB-SubCell"/>
</dbReference>
<feature type="non-terminal residue" evidence="2">
    <location>
        <position position="1"/>
    </location>
</feature>
<comment type="caution">
    <text evidence="2">The sequence shown here is derived from an EMBL/GenBank/DDBJ whole genome shotgun (WGS) entry which is preliminary data.</text>
</comment>
<gene>
    <name evidence="2" type="ORF">PFISCL1PPCAC_17078</name>
</gene>
<sequence>GLTFRTLVQKNCEWTEETGSHARTIPRLRWRRLTSDWSANSPTDQTGQIQRVPWKYGPNADAIEAALEKKFSRSSFIHPNVSAQIATQLSLTVEEVDDWFCLRSVHPDIAPGKTSRKKRVT</sequence>
<comment type="subcellular location">
    <subcellularLocation>
        <location evidence="1">Nucleus</location>
    </subcellularLocation>
</comment>
<evidence type="ECO:0000256" key="1">
    <source>
        <dbReference type="ARBA" id="ARBA00004123"/>
    </source>
</evidence>
<keyword evidence="3" id="KW-1185">Reference proteome</keyword>
<accession>A0AAV5W1T3</accession>
<dbReference type="SUPFAM" id="SSF46689">
    <property type="entry name" value="Homeodomain-like"/>
    <property type="match status" value="1"/>
</dbReference>
<proteinExistence type="predicted"/>
<reference evidence="2" key="1">
    <citation type="submission" date="2023-10" db="EMBL/GenBank/DDBJ databases">
        <title>Genome assembly of Pristionchus species.</title>
        <authorList>
            <person name="Yoshida K."/>
            <person name="Sommer R.J."/>
        </authorList>
    </citation>
    <scope>NUCLEOTIDE SEQUENCE</scope>
    <source>
        <strain evidence="2">RS5133</strain>
    </source>
</reference>
<dbReference type="EMBL" id="BTSY01000004">
    <property type="protein sequence ID" value="GMT25781.1"/>
    <property type="molecule type" value="Genomic_DNA"/>
</dbReference>
<dbReference type="Proteomes" id="UP001432322">
    <property type="component" value="Unassembled WGS sequence"/>
</dbReference>
<protein>
    <recommendedName>
        <fullName evidence="4">Homeobox domain-containing protein</fullName>
    </recommendedName>
</protein>
<evidence type="ECO:0008006" key="4">
    <source>
        <dbReference type="Google" id="ProtNLM"/>
    </source>
</evidence>
<dbReference type="Gene3D" id="1.10.10.60">
    <property type="entry name" value="Homeodomain-like"/>
    <property type="match status" value="1"/>
</dbReference>